<dbReference type="EMBL" id="CAJOAZ010000098">
    <property type="protein sequence ID" value="CAF3530279.1"/>
    <property type="molecule type" value="Genomic_DNA"/>
</dbReference>
<comment type="caution">
    <text evidence="1">The sequence shown here is derived from an EMBL/GenBank/DDBJ whole genome shotgun (WGS) entry which is preliminary data.</text>
</comment>
<name>A0A818IUK3_9BILA</name>
<accession>A0A818IUK3</accession>
<reference evidence="1" key="1">
    <citation type="submission" date="2021-02" db="EMBL/GenBank/DDBJ databases">
        <authorList>
            <person name="Nowell W R."/>
        </authorList>
    </citation>
    <scope>NUCLEOTIDE SEQUENCE</scope>
</reference>
<dbReference type="AlphaFoldDB" id="A0A818IUK3"/>
<proteinExistence type="predicted"/>
<dbReference type="Proteomes" id="UP000663844">
    <property type="component" value="Unassembled WGS sequence"/>
</dbReference>
<evidence type="ECO:0000313" key="2">
    <source>
        <dbReference type="Proteomes" id="UP000663844"/>
    </source>
</evidence>
<sequence length="177" mass="19001">MPLCFCYRAEGAGLPCPVATSGNGCTCDTWCRKRGHCGGGVCGDEDTCICLSTDKGRKLKSLVFLETTTAAAADDDLTEGTICTCAEWCREKYGSPFGICRDGPQCICTEKEATKEEIGTRCMCDAWCRKRGHCDGGVCGDGNTCICSSTDKGRKLKYICGLLQRSELCHTSKIATL</sequence>
<organism evidence="1 2">
    <name type="scientific">Adineta steineri</name>
    <dbReference type="NCBI Taxonomy" id="433720"/>
    <lineage>
        <taxon>Eukaryota</taxon>
        <taxon>Metazoa</taxon>
        <taxon>Spiralia</taxon>
        <taxon>Gnathifera</taxon>
        <taxon>Rotifera</taxon>
        <taxon>Eurotatoria</taxon>
        <taxon>Bdelloidea</taxon>
        <taxon>Adinetida</taxon>
        <taxon>Adinetidae</taxon>
        <taxon>Adineta</taxon>
    </lineage>
</organism>
<evidence type="ECO:0000313" key="1">
    <source>
        <dbReference type="EMBL" id="CAF3530279.1"/>
    </source>
</evidence>
<protein>
    <submittedName>
        <fullName evidence="1">Uncharacterized protein</fullName>
    </submittedName>
</protein>
<gene>
    <name evidence="1" type="ORF">OXD698_LOCUS2903</name>
</gene>